<feature type="non-terminal residue" evidence="1">
    <location>
        <position position="1"/>
    </location>
</feature>
<organism evidence="1 2">
    <name type="scientific">Cetraspora pellucida</name>
    <dbReference type="NCBI Taxonomy" id="1433469"/>
    <lineage>
        <taxon>Eukaryota</taxon>
        <taxon>Fungi</taxon>
        <taxon>Fungi incertae sedis</taxon>
        <taxon>Mucoromycota</taxon>
        <taxon>Glomeromycotina</taxon>
        <taxon>Glomeromycetes</taxon>
        <taxon>Diversisporales</taxon>
        <taxon>Gigasporaceae</taxon>
        <taxon>Cetraspora</taxon>
    </lineage>
</organism>
<proteinExistence type="predicted"/>
<feature type="non-terminal residue" evidence="1">
    <location>
        <position position="183"/>
    </location>
</feature>
<evidence type="ECO:0000313" key="1">
    <source>
        <dbReference type="EMBL" id="CAG8680275.1"/>
    </source>
</evidence>
<protein>
    <submittedName>
        <fullName evidence="1">18087_t:CDS:1</fullName>
    </submittedName>
</protein>
<evidence type="ECO:0000313" key="2">
    <source>
        <dbReference type="Proteomes" id="UP000789366"/>
    </source>
</evidence>
<dbReference type="Proteomes" id="UP000789366">
    <property type="component" value="Unassembled WGS sequence"/>
</dbReference>
<sequence>DKNILSIGISITYTARDSNLLLPFGYFQISHAISCCVHLRFDITKGSDIELAIKGICGTSVAHFEPERNKDFPYHSMFDQLKVQNKKKEFPLTLGWALKENQKLGKKGAGKRISKHVIAYLEGYFLAGNADKSDRYSAEDMWKELNELAKGDSLEESDIPKVSTIQNWIARYTTQHKQKAVQM</sequence>
<name>A0ACA9NXT5_9GLOM</name>
<reference evidence="1" key="1">
    <citation type="submission" date="2021-06" db="EMBL/GenBank/DDBJ databases">
        <authorList>
            <person name="Kallberg Y."/>
            <person name="Tangrot J."/>
            <person name="Rosling A."/>
        </authorList>
    </citation>
    <scope>NUCLEOTIDE SEQUENCE</scope>
    <source>
        <strain evidence="1">28 12/20/2015</strain>
    </source>
</reference>
<accession>A0ACA9NXT5</accession>
<gene>
    <name evidence="1" type="ORF">SPELUC_LOCUS10118</name>
</gene>
<dbReference type="EMBL" id="CAJVPW010018162">
    <property type="protein sequence ID" value="CAG8680275.1"/>
    <property type="molecule type" value="Genomic_DNA"/>
</dbReference>
<comment type="caution">
    <text evidence="1">The sequence shown here is derived from an EMBL/GenBank/DDBJ whole genome shotgun (WGS) entry which is preliminary data.</text>
</comment>
<keyword evidence="2" id="KW-1185">Reference proteome</keyword>